<dbReference type="EMBL" id="QJRN01000012">
    <property type="protein sequence ID" value="PYC33847.1"/>
    <property type="molecule type" value="Genomic_DNA"/>
</dbReference>
<dbReference type="Proteomes" id="UP000248188">
    <property type="component" value="Unassembled WGS sequence"/>
</dbReference>
<sequence length="90" mass="10005">MNLIAAIAAKDEVMPEERTVTIPAREQHAGQASITVTLPWIYQQCDGPGGEPYSAISWDGSLQLAVHSWINPCGHVEKYSQVRRYLEVQP</sequence>
<proteinExistence type="predicted"/>
<accession>A0A9Q6N755</accession>
<evidence type="ECO:0000313" key="2">
    <source>
        <dbReference type="Proteomes" id="UP000248188"/>
    </source>
</evidence>
<evidence type="ECO:0000313" key="1">
    <source>
        <dbReference type="EMBL" id="PYC33847.1"/>
    </source>
</evidence>
<protein>
    <submittedName>
        <fullName evidence="1">Uncharacterized protein</fullName>
    </submittedName>
</protein>
<dbReference type="AlphaFoldDB" id="A0A9Q6N755"/>
<gene>
    <name evidence="1" type="ORF">DMX08_19265</name>
</gene>
<name>A0A9Q6N755_9PSED</name>
<comment type="caution">
    <text evidence="1">The sequence shown here is derived from an EMBL/GenBank/DDBJ whole genome shotgun (WGS) entry which is preliminary data.</text>
</comment>
<reference evidence="1 2" key="1">
    <citation type="submission" date="2018-06" db="EMBL/GenBank/DDBJ databases">
        <title>Pseudomonas diversity within urban Lake Michigan freshwaters.</title>
        <authorList>
            <person name="Batrich M."/>
            <person name="Hatzopoulos T."/>
            <person name="Putonti C."/>
        </authorList>
    </citation>
    <scope>NUCLEOTIDE SEQUENCE [LARGE SCALE GENOMIC DNA]</scope>
    <source>
        <strain evidence="1 2">MB-090624</strain>
    </source>
</reference>
<organism evidence="1 2">
    <name type="scientific">Pseudomonas protegens</name>
    <dbReference type="NCBI Taxonomy" id="380021"/>
    <lineage>
        <taxon>Bacteria</taxon>
        <taxon>Pseudomonadati</taxon>
        <taxon>Pseudomonadota</taxon>
        <taxon>Gammaproteobacteria</taxon>
        <taxon>Pseudomonadales</taxon>
        <taxon>Pseudomonadaceae</taxon>
        <taxon>Pseudomonas</taxon>
    </lineage>
</organism>